<evidence type="ECO:0000313" key="6">
    <source>
        <dbReference type="EMBL" id="HFC93445.1"/>
    </source>
</evidence>
<comment type="subcellular location">
    <subcellularLocation>
        <location evidence="1">Membrane</location>
    </subcellularLocation>
</comment>
<dbReference type="Gene3D" id="1.20.120.550">
    <property type="entry name" value="Membrane associated eicosanoid/glutathione metabolism-like domain"/>
    <property type="match status" value="1"/>
</dbReference>
<name>A0A7V2T2F7_LEUMU</name>
<organism evidence="6">
    <name type="scientific">Leucothrix mucor</name>
    <dbReference type="NCBI Taxonomy" id="45248"/>
    <lineage>
        <taxon>Bacteria</taxon>
        <taxon>Pseudomonadati</taxon>
        <taxon>Pseudomonadota</taxon>
        <taxon>Gammaproteobacteria</taxon>
        <taxon>Thiotrichales</taxon>
        <taxon>Thiotrichaceae</taxon>
        <taxon>Leucothrix</taxon>
    </lineage>
</organism>
<dbReference type="GO" id="GO:0016020">
    <property type="term" value="C:membrane"/>
    <property type="evidence" value="ECO:0007669"/>
    <property type="project" value="UniProtKB-SubCell"/>
</dbReference>
<evidence type="ECO:0000256" key="1">
    <source>
        <dbReference type="ARBA" id="ARBA00004370"/>
    </source>
</evidence>
<accession>A0A7V2T2F7</accession>
<evidence type="ECO:0000256" key="5">
    <source>
        <dbReference type="SAM" id="Phobius"/>
    </source>
</evidence>
<dbReference type="SUPFAM" id="SSF161084">
    <property type="entry name" value="MAPEG domain-like"/>
    <property type="match status" value="1"/>
</dbReference>
<keyword evidence="3 5" id="KW-1133">Transmembrane helix</keyword>
<protein>
    <submittedName>
        <fullName evidence="6">MAPEG family protein</fullName>
    </submittedName>
</protein>
<keyword evidence="4 5" id="KW-0472">Membrane</keyword>
<reference evidence="6" key="1">
    <citation type="journal article" date="2020" name="mSystems">
        <title>Genome- and Community-Level Interaction Insights into Carbon Utilization and Element Cycling Functions of Hydrothermarchaeota in Hydrothermal Sediment.</title>
        <authorList>
            <person name="Zhou Z."/>
            <person name="Liu Y."/>
            <person name="Xu W."/>
            <person name="Pan J."/>
            <person name="Luo Z.H."/>
            <person name="Li M."/>
        </authorList>
    </citation>
    <scope>NUCLEOTIDE SEQUENCE [LARGE SCALE GENOMIC DNA]</scope>
    <source>
        <strain evidence="6">HyVt-493</strain>
    </source>
</reference>
<proteinExistence type="predicted"/>
<dbReference type="InterPro" id="IPR023352">
    <property type="entry name" value="MAPEG-like_dom_sf"/>
</dbReference>
<feature type="transmembrane region" description="Helical" evidence="5">
    <location>
        <begin position="111"/>
        <end position="129"/>
    </location>
</feature>
<evidence type="ECO:0000256" key="2">
    <source>
        <dbReference type="ARBA" id="ARBA00022692"/>
    </source>
</evidence>
<dbReference type="Proteomes" id="UP000885750">
    <property type="component" value="Unassembled WGS sequence"/>
</dbReference>
<dbReference type="PANTHER" id="PTHR35371">
    <property type="entry name" value="INNER MEMBRANE PROTEIN"/>
    <property type="match status" value="1"/>
</dbReference>
<dbReference type="PANTHER" id="PTHR35371:SF1">
    <property type="entry name" value="BLR7753 PROTEIN"/>
    <property type="match status" value="1"/>
</dbReference>
<dbReference type="AlphaFoldDB" id="A0A7V2T2F7"/>
<dbReference type="InterPro" id="IPR001129">
    <property type="entry name" value="Membr-assoc_MAPEG"/>
</dbReference>
<sequence>MTTELYWLILSILLTAVLWMPYIINRLLEQGIFAGFWDPDGETATKVGWAQRLMNAHVNAVENLVVFAPLVIITHILEMNTELTATATLLYFFSRLAHAILFTLRVPVLRIVAFLGGFTAQMMLVFNLLA</sequence>
<dbReference type="Pfam" id="PF01124">
    <property type="entry name" value="MAPEG"/>
    <property type="match status" value="1"/>
</dbReference>
<keyword evidence="2 5" id="KW-0812">Transmembrane</keyword>
<dbReference type="EMBL" id="DRMS01000438">
    <property type="protein sequence ID" value="HFC93445.1"/>
    <property type="molecule type" value="Genomic_DNA"/>
</dbReference>
<evidence type="ECO:0000256" key="3">
    <source>
        <dbReference type="ARBA" id="ARBA00022989"/>
    </source>
</evidence>
<comment type="caution">
    <text evidence="6">The sequence shown here is derived from an EMBL/GenBank/DDBJ whole genome shotgun (WGS) entry which is preliminary data.</text>
</comment>
<evidence type="ECO:0000256" key="4">
    <source>
        <dbReference type="ARBA" id="ARBA00023136"/>
    </source>
</evidence>
<feature type="transmembrane region" description="Helical" evidence="5">
    <location>
        <begin position="6"/>
        <end position="24"/>
    </location>
</feature>
<gene>
    <name evidence="6" type="ORF">ENJ51_11610</name>
</gene>